<gene>
    <name evidence="2" type="ORF">KC207_11320</name>
</gene>
<evidence type="ECO:0000313" key="2">
    <source>
        <dbReference type="EMBL" id="MBR7743880.1"/>
    </source>
</evidence>
<proteinExistence type="predicted"/>
<evidence type="ECO:0000256" key="1">
    <source>
        <dbReference type="SAM" id="MobiDB-lite"/>
    </source>
</evidence>
<dbReference type="EMBL" id="JAGSNF010000015">
    <property type="protein sequence ID" value="MBR7743880.1"/>
    <property type="molecule type" value="Genomic_DNA"/>
</dbReference>
<name>A0A941DAL0_9MICO</name>
<feature type="compositionally biased region" description="Low complexity" evidence="1">
    <location>
        <begin position="78"/>
        <end position="95"/>
    </location>
</feature>
<sequence>MPLRPDPGRAASARARLEALRDAVTEVEDDVLGCLVVTGEPEAQRVLDGWLDQVADTVRAVGESAAEVVRDLDRLAPDDGSADGSDTGAAGTPASVLPGEESR</sequence>
<accession>A0A941DAL0</accession>
<evidence type="ECO:0000313" key="3">
    <source>
        <dbReference type="Proteomes" id="UP000677016"/>
    </source>
</evidence>
<dbReference type="AlphaFoldDB" id="A0A941DAL0"/>
<protein>
    <submittedName>
        <fullName evidence="2">Uncharacterized protein</fullName>
    </submittedName>
</protein>
<reference evidence="2" key="1">
    <citation type="submission" date="2021-04" db="EMBL/GenBank/DDBJ databases">
        <title>Phycicoccus avicenniae sp. nov., a novel endophytic actinomycetes isolated from branch of Avicennia mariana.</title>
        <authorList>
            <person name="Tuo L."/>
        </authorList>
    </citation>
    <scope>NUCLEOTIDE SEQUENCE</scope>
    <source>
        <strain evidence="2">BSK3Z-2</strain>
    </source>
</reference>
<dbReference type="RefSeq" id="WP_211603130.1">
    <property type="nucleotide sequence ID" value="NZ_JAGSNF010000015.1"/>
</dbReference>
<feature type="region of interest" description="Disordered" evidence="1">
    <location>
        <begin position="71"/>
        <end position="103"/>
    </location>
</feature>
<dbReference type="Proteomes" id="UP000677016">
    <property type="component" value="Unassembled WGS sequence"/>
</dbReference>
<keyword evidence="3" id="KW-1185">Reference proteome</keyword>
<comment type="caution">
    <text evidence="2">The sequence shown here is derived from an EMBL/GenBank/DDBJ whole genome shotgun (WGS) entry which is preliminary data.</text>
</comment>
<organism evidence="2 3">
    <name type="scientific">Phycicoccus avicenniae</name>
    <dbReference type="NCBI Taxonomy" id="2828860"/>
    <lineage>
        <taxon>Bacteria</taxon>
        <taxon>Bacillati</taxon>
        <taxon>Actinomycetota</taxon>
        <taxon>Actinomycetes</taxon>
        <taxon>Micrococcales</taxon>
        <taxon>Intrasporangiaceae</taxon>
        <taxon>Phycicoccus</taxon>
    </lineage>
</organism>